<evidence type="ECO:0000256" key="1">
    <source>
        <dbReference type="ARBA" id="ARBA00004459"/>
    </source>
</evidence>
<evidence type="ECO:0000256" key="2">
    <source>
        <dbReference type="ARBA" id="ARBA00022729"/>
    </source>
</evidence>
<keyword evidence="2 6" id="KW-0732">Signal</keyword>
<comment type="subcellular location">
    <subcellularLocation>
        <location evidence="1">Cell outer membrane</location>
        <topology evidence="1">Lipid-anchor</topology>
    </subcellularLocation>
</comment>
<dbReference type="PANTHER" id="PTHR35603">
    <property type="match status" value="1"/>
</dbReference>
<reference evidence="8 9" key="1">
    <citation type="submission" date="2021-07" db="EMBL/GenBank/DDBJ databases">
        <title>Paraburkholderia edwinii protects Aspergillus sp. from phenazines by acting as a toxin sponge.</title>
        <authorList>
            <person name="Dahlstrom K.M."/>
            <person name="Newman D.K."/>
        </authorList>
    </citation>
    <scope>NUCLEOTIDE SEQUENCE [LARGE SCALE GENOMIC DNA]</scope>
    <source>
        <strain evidence="8 9">Pe01</strain>
    </source>
</reference>
<feature type="signal peptide" evidence="6">
    <location>
        <begin position="1"/>
        <end position="23"/>
    </location>
</feature>
<dbReference type="InterPro" id="IPR051407">
    <property type="entry name" value="Bact_OM_lipoprot/Surf_antigen"/>
</dbReference>
<keyword evidence="5" id="KW-0449">Lipoprotein</keyword>
<evidence type="ECO:0000313" key="9">
    <source>
        <dbReference type="Proteomes" id="UP000826462"/>
    </source>
</evidence>
<sequence length="159" mass="16045">MKRSLVLAGTSTLICALALSGCAAPAGSPGIYGAAQTQREETIRMGTVENVRNVTIDANNGQPGVLGALGGGLLGGVAGSAIGRGHGSLLMGVLGGVAGAVAGSEVQHKMAQQHGQEITVRLDDGTWRAITQNTSGGAFYPGERVRLLSSDGITRVTYD</sequence>
<dbReference type="Pfam" id="PF05433">
    <property type="entry name" value="Rick_17kDa_Anti"/>
    <property type="match status" value="1"/>
</dbReference>
<feature type="domain" description="Glycine zipper 2TM" evidence="7">
    <location>
        <begin position="66"/>
        <end position="107"/>
    </location>
</feature>
<dbReference type="RefSeq" id="WP_219800727.1">
    <property type="nucleotide sequence ID" value="NZ_CP080096.1"/>
</dbReference>
<dbReference type="PANTHER" id="PTHR35603:SF1">
    <property type="entry name" value="OUTER MEMBRANE LIPOPROTEIN SLYB"/>
    <property type="match status" value="1"/>
</dbReference>
<evidence type="ECO:0000313" key="8">
    <source>
        <dbReference type="EMBL" id="QYD71296.1"/>
    </source>
</evidence>
<dbReference type="PROSITE" id="PS51257">
    <property type="entry name" value="PROKAR_LIPOPROTEIN"/>
    <property type="match status" value="1"/>
</dbReference>
<proteinExistence type="predicted"/>
<dbReference type="Proteomes" id="UP000826462">
    <property type="component" value="Chromosome 2"/>
</dbReference>
<evidence type="ECO:0000259" key="7">
    <source>
        <dbReference type="Pfam" id="PF05433"/>
    </source>
</evidence>
<accession>A0ABX8URN0</accession>
<name>A0ABX8URN0_9BURK</name>
<gene>
    <name evidence="8" type="ORF">KZJ38_30105</name>
</gene>
<evidence type="ECO:0000256" key="4">
    <source>
        <dbReference type="ARBA" id="ARBA00023139"/>
    </source>
</evidence>
<evidence type="ECO:0000256" key="6">
    <source>
        <dbReference type="SAM" id="SignalP"/>
    </source>
</evidence>
<organism evidence="8 9">
    <name type="scientific">Paraburkholderia edwinii</name>
    <dbReference type="NCBI Taxonomy" id="2861782"/>
    <lineage>
        <taxon>Bacteria</taxon>
        <taxon>Pseudomonadati</taxon>
        <taxon>Pseudomonadota</taxon>
        <taxon>Betaproteobacteria</taxon>
        <taxon>Burkholderiales</taxon>
        <taxon>Burkholderiaceae</taxon>
        <taxon>Paraburkholderia</taxon>
    </lineage>
</organism>
<dbReference type="InterPro" id="IPR008816">
    <property type="entry name" value="Gly_zipper_2TM_dom"/>
</dbReference>
<feature type="chain" id="PRO_5047152855" evidence="6">
    <location>
        <begin position="24"/>
        <end position="159"/>
    </location>
</feature>
<dbReference type="EMBL" id="CP080096">
    <property type="protein sequence ID" value="QYD71296.1"/>
    <property type="molecule type" value="Genomic_DNA"/>
</dbReference>
<evidence type="ECO:0000256" key="3">
    <source>
        <dbReference type="ARBA" id="ARBA00023136"/>
    </source>
</evidence>
<keyword evidence="4" id="KW-0564">Palmitate</keyword>
<evidence type="ECO:0000256" key="5">
    <source>
        <dbReference type="ARBA" id="ARBA00023288"/>
    </source>
</evidence>
<keyword evidence="9" id="KW-1185">Reference proteome</keyword>
<keyword evidence="3" id="KW-0472">Membrane</keyword>
<protein>
    <submittedName>
        <fullName evidence="8">Glycine zipper 2TM domain-containing protein</fullName>
    </submittedName>
</protein>